<keyword evidence="2" id="KW-1185">Reference proteome</keyword>
<organism evidence="1 2">
    <name type="scientific">Triplophysa rosa</name>
    <name type="common">Cave loach</name>
    <dbReference type="NCBI Taxonomy" id="992332"/>
    <lineage>
        <taxon>Eukaryota</taxon>
        <taxon>Metazoa</taxon>
        <taxon>Chordata</taxon>
        <taxon>Craniata</taxon>
        <taxon>Vertebrata</taxon>
        <taxon>Euteleostomi</taxon>
        <taxon>Actinopterygii</taxon>
        <taxon>Neopterygii</taxon>
        <taxon>Teleostei</taxon>
        <taxon>Ostariophysi</taxon>
        <taxon>Cypriniformes</taxon>
        <taxon>Nemacheilidae</taxon>
        <taxon>Triplophysa</taxon>
    </lineage>
</organism>
<proteinExistence type="predicted"/>
<dbReference type="AlphaFoldDB" id="A0A9W7WLY5"/>
<name>A0A9W7WLY5_TRIRA</name>
<dbReference type="Proteomes" id="UP001059041">
    <property type="component" value="Linkage Group LG10"/>
</dbReference>
<protein>
    <submittedName>
        <fullName evidence="1">Uncharacterized protein</fullName>
    </submittedName>
</protein>
<gene>
    <name evidence="1" type="ORF">IRJ41_006706</name>
</gene>
<reference evidence="1" key="1">
    <citation type="submission" date="2021-02" db="EMBL/GenBank/DDBJ databases">
        <title>Comparative genomics reveals that relaxation of natural selection precedes convergent phenotypic evolution of cavefish.</title>
        <authorList>
            <person name="Peng Z."/>
        </authorList>
    </citation>
    <scope>NUCLEOTIDE SEQUENCE</scope>
    <source>
        <tissue evidence="1">Muscle</tissue>
    </source>
</reference>
<sequence length="91" mass="9891">MCSARASLSLAGEFASKSSCYICFLAKGQARETDSSPELFIGQRAVQIRLQQLQPRGAANHNPDFELNPVILAFGFTAIAEDENKSEAEIN</sequence>
<evidence type="ECO:0000313" key="1">
    <source>
        <dbReference type="EMBL" id="KAI7804345.1"/>
    </source>
</evidence>
<accession>A0A9W7WLY5</accession>
<dbReference type="EMBL" id="JAFHDT010000010">
    <property type="protein sequence ID" value="KAI7804345.1"/>
    <property type="molecule type" value="Genomic_DNA"/>
</dbReference>
<evidence type="ECO:0000313" key="2">
    <source>
        <dbReference type="Proteomes" id="UP001059041"/>
    </source>
</evidence>
<comment type="caution">
    <text evidence="1">The sequence shown here is derived from an EMBL/GenBank/DDBJ whole genome shotgun (WGS) entry which is preliminary data.</text>
</comment>